<dbReference type="EMBL" id="KL584880">
    <property type="protein sequence ID" value="KEQ57632.1"/>
    <property type="molecule type" value="Genomic_DNA"/>
</dbReference>
<keyword evidence="5" id="KW-1185">Reference proteome</keyword>
<dbReference type="SUPFAM" id="SSF51735">
    <property type="entry name" value="NAD(P)-binding Rossmann-fold domains"/>
    <property type="match status" value="1"/>
</dbReference>
<dbReference type="CDD" id="cd05233">
    <property type="entry name" value="SDR_c"/>
    <property type="match status" value="1"/>
</dbReference>
<dbReference type="Gene3D" id="3.40.50.720">
    <property type="entry name" value="NAD(P)-binding Rossmann-like Domain"/>
    <property type="match status" value="1"/>
</dbReference>
<evidence type="ECO:0008006" key="6">
    <source>
        <dbReference type="Google" id="ProtNLM"/>
    </source>
</evidence>
<evidence type="ECO:0000256" key="1">
    <source>
        <dbReference type="ARBA" id="ARBA00006484"/>
    </source>
</evidence>
<comment type="similarity">
    <text evidence="1">Belongs to the short-chain dehydrogenases/reductases (SDR) family.</text>
</comment>
<keyword evidence="2" id="KW-0521">NADP</keyword>
<organism evidence="4 5">
    <name type="scientific">Aureobasidium melanogenum (strain CBS 110374)</name>
    <name type="common">Aureobasidium pullulans var. melanogenum</name>
    <dbReference type="NCBI Taxonomy" id="1043003"/>
    <lineage>
        <taxon>Eukaryota</taxon>
        <taxon>Fungi</taxon>
        <taxon>Dikarya</taxon>
        <taxon>Ascomycota</taxon>
        <taxon>Pezizomycotina</taxon>
        <taxon>Dothideomycetes</taxon>
        <taxon>Dothideomycetidae</taxon>
        <taxon>Dothideales</taxon>
        <taxon>Saccotheciaceae</taxon>
        <taxon>Aureobasidium</taxon>
    </lineage>
</organism>
<evidence type="ECO:0000256" key="3">
    <source>
        <dbReference type="ARBA" id="ARBA00023002"/>
    </source>
</evidence>
<dbReference type="HOGENOM" id="CLU_1651792_0_0_1"/>
<evidence type="ECO:0000313" key="5">
    <source>
        <dbReference type="Proteomes" id="UP000030672"/>
    </source>
</evidence>
<dbReference type="RefSeq" id="XP_040874656.1">
    <property type="nucleotide sequence ID" value="XM_041025516.1"/>
</dbReference>
<dbReference type="AlphaFoldDB" id="A0A074VJ72"/>
<dbReference type="GO" id="GO:0016491">
    <property type="term" value="F:oxidoreductase activity"/>
    <property type="evidence" value="ECO:0007669"/>
    <property type="project" value="UniProtKB-KW"/>
</dbReference>
<sequence>MSTLPKQYLQKSRRPWFSCYQDQSWGQNYDRNSPFTVEGLVVVITGVGSGLGSQVALALDTNGAKAVYIFGRRQEALDRTIAASKNNSIEGIICDVTFKDSLGAAASRERSEQGYINVLYTNSGVMGPSTSISSSDKDFKYKPFRMCLGWCKSRRLHAGN</sequence>
<keyword evidence="3" id="KW-0560">Oxidoreductase</keyword>
<dbReference type="GeneID" id="63918889"/>
<gene>
    <name evidence="4" type="ORF">M437DRAFT_70638</name>
</gene>
<dbReference type="PANTHER" id="PTHR43618">
    <property type="entry name" value="7-ALPHA-HYDROXYSTEROID DEHYDROGENASE"/>
    <property type="match status" value="1"/>
</dbReference>
<proteinExistence type="inferred from homology"/>
<protein>
    <recommendedName>
        <fullName evidence="6">NAD(P)-binding protein</fullName>
    </recommendedName>
</protein>
<name>A0A074VJ72_AURM1</name>
<evidence type="ECO:0000313" key="4">
    <source>
        <dbReference type="EMBL" id="KEQ57632.1"/>
    </source>
</evidence>
<dbReference type="STRING" id="1043003.A0A074VJ72"/>
<dbReference type="InterPro" id="IPR002347">
    <property type="entry name" value="SDR_fam"/>
</dbReference>
<evidence type="ECO:0000256" key="2">
    <source>
        <dbReference type="ARBA" id="ARBA00022857"/>
    </source>
</evidence>
<dbReference type="Pfam" id="PF00106">
    <property type="entry name" value="adh_short"/>
    <property type="match status" value="1"/>
</dbReference>
<dbReference type="InterPro" id="IPR052178">
    <property type="entry name" value="Sec_Metab_Biosynth_SDR"/>
</dbReference>
<dbReference type="InterPro" id="IPR036291">
    <property type="entry name" value="NAD(P)-bd_dom_sf"/>
</dbReference>
<dbReference type="PANTHER" id="PTHR43618:SF18">
    <property type="entry name" value="SHORT CHAIN DEHYDROGENASE_REDUCTASE FAMILY (AFU_ORTHOLOGUE AFUA_5G12480)"/>
    <property type="match status" value="1"/>
</dbReference>
<accession>A0A074VJ72</accession>
<reference evidence="4 5" key="1">
    <citation type="journal article" date="2014" name="BMC Genomics">
        <title>Genome sequencing of four Aureobasidium pullulans varieties: biotechnological potential, stress tolerance, and description of new species.</title>
        <authorList>
            <person name="Gostin Ar C."/>
            <person name="Ohm R.A."/>
            <person name="Kogej T."/>
            <person name="Sonjak S."/>
            <person name="Turk M."/>
            <person name="Zajc J."/>
            <person name="Zalar P."/>
            <person name="Grube M."/>
            <person name="Sun H."/>
            <person name="Han J."/>
            <person name="Sharma A."/>
            <person name="Chiniquy J."/>
            <person name="Ngan C.Y."/>
            <person name="Lipzen A."/>
            <person name="Barry K."/>
            <person name="Grigoriev I.V."/>
            <person name="Gunde-Cimerman N."/>
        </authorList>
    </citation>
    <scope>NUCLEOTIDE SEQUENCE [LARGE SCALE GENOMIC DNA]</scope>
    <source>
        <strain evidence="4 5">CBS 110374</strain>
    </source>
</reference>
<dbReference type="Proteomes" id="UP000030672">
    <property type="component" value="Unassembled WGS sequence"/>
</dbReference>
<dbReference type="PRINTS" id="PR00081">
    <property type="entry name" value="GDHRDH"/>
</dbReference>